<name>A0A2T6BLZ1_9RHOB</name>
<evidence type="ECO:0000256" key="1">
    <source>
        <dbReference type="SAM" id="Phobius"/>
    </source>
</evidence>
<proteinExistence type="predicted"/>
<sequence length="154" mass="17343">MSTRLRTTDASRLSSPFIMALFVNFVWINASEVFRYFAFVMPMMREAFSVVPDVAPMNVPVFLIWGVWDTILVIAATLLPWMAMRVFGASFARAVLYGTGVWFAVFVILWLGLYNMNLATLPVLFTALPLAWLEMVVASVVVWWFAGSNPEMSG</sequence>
<protein>
    <submittedName>
        <fullName evidence="2">Uncharacterized protein</fullName>
    </submittedName>
</protein>
<dbReference type="EMBL" id="QBKS01000001">
    <property type="protein sequence ID" value="PTX57075.1"/>
    <property type="molecule type" value="Genomic_DNA"/>
</dbReference>
<feature type="transmembrane region" description="Helical" evidence="1">
    <location>
        <begin position="61"/>
        <end position="82"/>
    </location>
</feature>
<accession>A0A2T6BLZ1</accession>
<dbReference type="Proteomes" id="UP000243978">
    <property type="component" value="Unassembled WGS sequence"/>
</dbReference>
<keyword evidence="3" id="KW-1185">Reference proteome</keyword>
<feature type="transmembrane region" description="Helical" evidence="1">
    <location>
        <begin position="21"/>
        <end position="41"/>
    </location>
</feature>
<evidence type="ECO:0000313" key="2">
    <source>
        <dbReference type="EMBL" id="PTX57075.1"/>
    </source>
</evidence>
<gene>
    <name evidence="2" type="ORF">C8N43_1741</name>
</gene>
<dbReference type="OrthoDB" id="7852580at2"/>
<evidence type="ECO:0000313" key="3">
    <source>
        <dbReference type="Proteomes" id="UP000243978"/>
    </source>
</evidence>
<comment type="caution">
    <text evidence="2">The sequence shown here is derived from an EMBL/GenBank/DDBJ whole genome shotgun (WGS) entry which is preliminary data.</text>
</comment>
<keyword evidence="1" id="KW-0472">Membrane</keyword>
<dbReference type="AlphaFoldDB" id="A0A2T6BLZ1"/>
<feature type="transmembrane region" description="Helical" evidence="1">
    <location>
        <begin position="94"/>
        <end position="113"/>
    </location>
</feature>
<feature type="transmembrane region" description="Helical" evidence="1">
    <location>
        <begin position="119"/>
        <end position="146"/>
    </location>
</feature>
<keyword evidence="1" id="KW-0812">Transmembrane</keyword>
<organism evidence="2 3">
    <name type="scientific">Litoreibacter ponti</name>
    <dbReference type="NCBI Taxonomy" id="1510457"/>
    <lineage>
        <taxon>Bacteria</taxon>
        <taxon>Pseudomonadati</taxon>
        <taxon>Pseudomonadota</taxon>
        <taxon>Alphaproteobacteria</taxon>
        <taxon>Rhodobacterales</taxon>
        <taxon>Roseobacteraceae</taxon>
        <taxon>Litoreibacter</taxon>
    </lineage>
</organism>
<reference evidence="2 3" key="1">
    <citation type="submission" date="2018-04" db="EMBL/GenBank/DDBJ databases">
        <title>Genomic Encyclopedia of Archaeal and Bacterial Type Strains, Phase II (KMG-II): from individual species to whole genera.</title>
        <authorList>
            <person name="Goeker M."/>
        </authorList>
    </citation>
    <scope>NUCLEOTIDE SEQUENCE [LARGE SCALE GENOMIC DNA]</scope>
    <source>
        <strain evidence="2 3">DSM 100977</strain>
    </source>
</reference>
<keyword evidence="1" id="KW-1133">Transmembrane helix</keyword>